<name>A0ABS6W690_9BIFI</name>
<evidence type="ECO:0000313" key="1">
    <source>
        <dbReference type="EMBL" id="MBW3081994.1"/>
    </source>
</evidence>
<organism evidence="1 2">
    <name type="scientific">Bifidobacterium phasiani</name>
    <dbReference type="NCBI Taxonomy" id="2834431"/>
    <lineage>
        <taxon>Bacteria</taxon>
        <taxon>Bacillati</taxon>
        <taxon>Actinomycetota</taxon>
        <taxon>Actinomycetes</taxon>
        <taxon>Bifidobacteriales</taxon>
        <taxon>Bifidobacteriaceae</taxon>
        <taxon>Bifidobacterium</taxon>
    </lineage>
</organism>
<sequence>MTQDDQLRVEMDAGTADHILNHLEGRTLQVAIGFDVRHDGLDLETGEVTDTVVRVDVDPDSRYPDPQAVALVWWASQRRIYFPDEFARLKADLEHDAGDRIQEIVRAHPDVFGDVETVMRFVFARPARVLHAPPMSVCRRCGTPLWPTVTGRQPPEVTARLLSERPSPAWCRRCGQRFAYDKAGNLKSEDSTNVRIMATRLMDTDDQPPLPGV</sequence>
<gene>
    <name evidence="1" type="ORF">KIH73_01115</name>
</gene>
<keyword evidence="2" id="KW-1185">Reference proteome</keyword>
<reference evidence="1 2" key="1">
    <citation type="submission" date="2021-05" db="EMBL/GenBank/DDBJ databases">
        <title>Phylogenetic classification of ten novel species belonging to the genus Bifidobacterium comprising B. colchicus sp. nov., B. abeli sp. nov., B. bicoloris sp. nov., B. guerezis sp. nov., B. rosaliae sp. nov., B. santillanensis sp. nov., B. argentati sp. nov., B. amazzoni sp. nov., B. pluviali sp. nov., and B. pinnaculum sp. nov.</title>
        <authorList>
            <person name="Lugli G.A."/>
            <person name="Ruiz Garcia L."/>
            <person name="Margolles A."/>
            <person name="Ventura M."/>
        </authorList>
    </citation>
    <scope>NUCLEOTIDE SEQUENCE [LARGE SCALE GENOMIC DNA]</scope>
    <source>
        <strain evidence="1 2">6T3</strain>
    </source>
</reference>
<comment type="caution">
    <text evidence="1">The sequence shown here is derived from an EMBL/GenBank/DDBJ whole genome shotgun (WGS) entry which is preliminary data.</text>
</comment>
<accession>A0ABS6W690</accession>
<dbReference type="Proteomes" id="UP000812844">
    <property type="component" value="Unassembled WGS sequence"/>
</dbReference>
<protein>
    <submittedName>
        <fullName evidence="1">Uncharacterized protein</fullName>
    </submittedName>
</protein>
<dbReference type="RefSeq" id="WP_219079669.1">
    <property type="nucleotide sequence ID" value="NZ_JAHBBD010000001.1"/>
</dbReference>
<evidence type="ECO:0000313" key="2">
    <source>
        <dbReference type="Proteomes" id="UP000812844"/>
    </source>
</evidence>
<proteinExistence type="predicted"/>
<dbReference type="EMBL" id="JAHBBD010000001">
    <property type="protein sequence ID" value="MBW3081994.1"/>
    <property type="molecule type" value="Genomic_DNA"/>
</dbReference>